<dbReference type="AlphaFoldDB" id="A0A9X4N2L3"/>
<dbReference type="RefSeq" id="WP_304420207.1">
    <property type="nucleotide sequence ID" value="NZ_JANCMU010000001.1"/>
</dbReference>
<feature type="domain" description="Glycosyltransferase 2-like" evidence="1">
    <location>
        <begin position="6"/>
        <end position="160"/>
    </location>
</feature>
<dbReference type="GO" id="GO:0016757">
    <property type="term" value="F:glycosyltransferase activity"/>
    <property type="evidence" value="ECO:0007669"/>
    <property type="project" value="UniProtKB-KW"/>
</dbReference>
<dbReference type="InterPro" id="IPR050834">
    <property type="entry name" value="Glycosyltransf_2"/>
</dbReference>
<dbReference type="Gene3D" id="3.90.550.10">
    <property type="entry name" value="Spore Coat Polysaccharide Biosynthesis Protein SpsA, Chain A"/>
    <property type="match status" value="1"/>
</dbReference>
<dbReference type="InterPro" id="IPR029044">
    <property type="entry name" value="Nucleotide-diphossugar_trans"/>
</dbReference>
<dbReference type="EMBL" id="JANCMU010000001">
    <property type="protein sequence ID" value="MDG4945639.1"/>
    <property type="molecule type" value="Genomic_DNA"/>
</dbReference>
<dbReference type="PANTHER" id="PTHR43685">
    <property type="entry name" value="GLYCOSYLTRANSFERASE"/>
    <property type="match status" value="1"/>
</dbReference>
<evidence type="ECO:0000313" key="3">
    <source>
        <dbReference type="Proteomes" id="UP001152599"/>
    </source>
</evidence>
<keyword evidence="2" id="KW-0808">Transferase</keyword>
<organism evidence="2 3">
    <name type="scientific">Profundicola chukchiensis</name>
    <dbReference type="NCBI Taxonomy" id="2961959"/>
    <lineage>
        <taxon>Bacteria</taxon>
        <taxon>Pseudomonadati</taxon>
        <taxon>Bacteroidota</taxon>
        <taxon>Flavobacteriia</taxon>
        <taxon>Flavobacteriales</taxon>
        <taxon>Weeksellaceae</taxon>
        <taxon>Profundicola</taxon>
    </lineage>
</organism>
<dbReference type="SUPFAM" id="SSF53448">
    <property type="entry name" value="Nucleotide-diphospho-sugar transferases"/>
    <property type="match status" value="1"/>
</dbReference>
<keyword evidence="3" id="KW-1185">Reference proteome</keyword>
<name>A0A9X4N2L3_9FLAO</name>
<comment type="caution">
    <text evidence="2">The sequence shown here is derived from an EMBL/GenBank/DDBJ whole genome shotgun (WGS) entry which is preliminary data.</text>
</comment>
<dbReference type="Pfam" id="PF00535">
    <property type="entry name" value="Glycos_transf_2"/>
    <property type="match status" value="1"/>
</dbReference>
<dbReference type="EC" id="2.4.-.-" evidence="2"/>
<evidence type="ECO:0000313" key="2">
    <source>
        <dbReference type="EMBL" id="MDG4945639.1"/>
    </source>
</evidence>
<evidence type="ECO:0000259" key="1">
    <source>
        <dbReference type="Pfam" id="PF00535"/>
    </source>
</evidence>
<proteinExistence type="predicted"/>
<keyword evidence="2" id="KW-0328">Glycosyltransferase</keyword>
<gene>
    <name evidence="2" type="ORF">NMK71_04365</name>
</gene>
<accession>A0A9X4N2L3</accession>
<reference evidence="2" key="1">
    <citation type="submission" date="2022-07" db="EMBL/GenBank/DDBJ databases">
        <title>Description and genome-wide analysis of Profundicola chukchiensis gen. nov., sp. nov., marine bacteria isolated from bottom sediments of the Chukchi Sea.</title>
        <authorList>
            <person name="Romanenko L."/>
            <person name="Otstavnykh N."/>
            <person name="Kurilenko V."/>
            <person name="Eremeev V."/>
            <person name="Velansky P."/>
            <person name="Mikhailov V."/>
            <person name="Isaeva M."/>
        </authorList>
    </citation>
    <scope>NUCLEOTIDE SEQUENCE</scope>
    <source>
        <strain evidence="2">KMM 9713</strain>
    </source>
</reference>
<dbReference type="InterPro" id="IPR001173">
    <property type="entry name" value="Glyco_trans_2-like"/>
</dbReference>
<dbReference type="PANTHER" id="PTHR43685:SF2">
    <property type="entry name" value="GLYCOSYLTRANSFERASE 2-LIKE DOMAIN-CONTAINING PROTEIN"/>
    <property type="match status" value="1"/>
</dbReference>
<sequence length="264" mass="30750">MKKIIVLICHYNNLKDLEVSLLSIREDFDVDVLIIDDGSVQKPNLEHLQTIYKNGKIFLELLPKNMGVGKATNIGLQKIISMGYQYTGRLDCGDKNHKNRYKKQLSYLQQNPEVKILGTWGNMVDLQGNLLFVLRHPVSYEEIRKKIYLNSTFINSATIYEVDILREIGLFPEKYHRNGEDYAFYFNAIQHFKAENLPEVLLDYEINPNSLSAKGRKEQVNARISIIKDHFYFGFYPIYGLSRNSLLKLIPQDFILTLKKILKR</sequence>
<dbReference type="Proteomes" id="UP001152599">
    <property type="component" value="Unassembled WGS sequence"/>
</dbReference>
<protein>
    <submittedName>
        <fullName evidence="2">Glycosyltransferase</fullName>
        <ecNumber evidence="2">2.4.-.-</ecNumber>
    </submittedName>
</protein>